<keyword evidence="3" id="KW-1185">Reference proteome</keyword>
<reference evidence="2 3" key="1">
    <citation type="submission" date="2021-10" db="EMBL/GenBank/DDBJ databases">
        <title>Anaerobic single-cell dispensing facilitates the cultivation of human gut bacteria.</title>
        <authorList>
            <person name="Afrizal A."/>
        </authorList>
    </citation>
    <scope>NUCLEOTIDE SEQUENCE [LARGE SCALE GENOMIC DNA]</scope>
    <source>
        <strain evidence="2 3">CLA-AA-H212</strain>
    </source>
</reference>
<dbReference type="RefSeq" id="WP_227573473.1">
    <property type="nucleotide sequence ID" value="NZ_JAJEQT010000008.1"/>
</dbReference>
<organism evidence="2 3">
    <name type="scientific">Coprococcus hominis</name>
    <name type="common">ex Arizal et al. 2022</name>
    <dbReference type="NCBI Taxonomy" id="2881262"/>
    <lineage>
        <taxon>Bacteria</taxon>
        <taxon>Bacillati</taxon>
        <taxon>Bacillota</taxon>
        <taxon>Clostridia</taxon>
        <taxon>Lachnospirales</taxon>
        <taxon>Lachnospiraceae</taxon>
        <taxon>Coprococcus</taxon>
    </lineage>
</organism>
<evidence type="ECO:0000313" key="3">
    <source>
        <dbReference type="Proteomes" id="UP001198495"/>
    </source>
</evidence>
<proteinExistence type="predicted"/>
<dbReference type="InterPro" id="IPR056083">
    <property type="entry name" value="DUF7666"/>
</dbReference>
<accession>A0ABS8FSL3</accession>
<dbReference type="Proteomes" id="UP001198495">
    <property type="component" value="Unassembled WGS sequence"/>
</dbReference>
<feature type="domain" description="DUF7666" evidence="1">
    <location>
        <begin position="1"/>
        <end position="96"/>
    </location>
</feature>
<name>A0ABS8FSL3_9FIRM</name>
<dbReference type="EMBL" id="JAJEQT010000008">
    <property type="protein sequence ID" value="MCC2219583.1"/>
    <property type="molecule type" value="Genomic_DNA"/>
</dbReference>
<sequence length="194" mass="22250">MMAFKGFTPDLKSVMGDGKKETCHFVPGETKKVERSKTANSGFHCCEYPPDCLRYYSWEKSRFFRVEAAGDIDEDEGERIATTEITLVEELDARKFAYYIMRYIAMYPRRKNWITNMTGVSIQPDKAKVSEAGHIAIARGSSPRVRGTEGSVVGLIVEKDEEIKNMKMLVVTSKYADKWLYIDKNRQLHVEEDV</sequence>
<evidence type="ECO:0000259" key="1">
    <source>
        <dbReference type="Pfam" id="PF24703"/>
    </source>
</evidence>
<gene>
    <name evidence="2" type="ORF">LKD28_11155</name>
</gene>
<dbReference type="Pfam" id="PF24703">
    <property type="entry name" value="DUF7666"/>
    <property type="match status" value="1"/>
</dbReference>
<evidence type="ECO:0000313" key="2">
    <source>
        <dbReference type="EMBL" id="MCC2219583.1"/>
    </source>
</evidence>
<comment type="caution">
    <text evidence="2">The sequence shown here is derived from an EMBL/GenBank/DDBJ whole genome shotgun (WGS) entry which is preliminary data.</text>
</comment>
<protein>
    <recommendedName>
        <fullName evidence="1">DUF7666 domain-containing protein</fullName>
    </recommendedName>
</protein>